<keyword evidence="2" id="KW-1185">Reference proteome</keyword>
<dbReference type="EMBL" id="AP025732">
    <property type="protein sequence ID" value="BDI15253.1"/>
    <property type="molecule type" value="Genomic_DNA"/>
</dbReference>
<gene>
    <name evidence="1" type="ORF">ANSO36C_10550</name>
</gene>
<protein>
    <submittedName>
        <fullName evidence="1">Uncharacterized protein</fullName>
    </submittedName>
</protein>
<accession>A0ABM7YX74</accession>
<sequence>MNITSGTGCYAGYWLSIQAIAERLDVDEYKTKVILDKWREFLHLESIAAEIHYSCNWEPH</sequence>
<reference evidence="1" key="1">
    <citation type="submission" date="2022-04" db="EMBL/GenBank/DDBJ databases">
        <title>Complete genome sequence of a cyanobacterium, Nostoc sp. SO-36, isolated in Antarctica.</title>
        <authorList>
            <person name="Kanesaki Y."/>
            <person name="Effendi D."/>
            <person name="Sakamoto T."/>
            <person name="Ohtani S."/>
            <person name="Awai K."/>
        </authorList>
    </citation>
    <scope>NUCLEOTIDE SEQUENCE</scope>
    <source>
        <strain evidence="1">SO-36</strain>
    </source>
</reference>
<evidence type="ECO:0000313" key="1">
    <source>
        <dbReference type="EMBL" id="BDI15253.1"/>
    </source>
</evidence>
<organism evidence="1 2">
    <name type="scientific">Nostoc cf. commune SO-36</name>
    <dbReference type="NCBI Taxonomy" id="449208"/>
    <lineage>
        <taxon>Bacteria</taxon>
        <taxon>Bacillati</taxon>
        <taxon>Cyanobacteriota</taxon>
        <taxon>Cyanophyceae</taxon>
        <taxon>Nostocales</taxon>
        <taxon>Nostocaceae</taxon>
        <taxon>Nostoc</taxon>
    </lineage>
</organism>
<name>A0ABM7YX74_NOSCO</name>
<evidence type="ECO:0000313" key="2">
    <source>
        <dbReference type="Proteomes" id="UP001055453"/>
    </source>
</evidence>
<dbReference type="Proteomes" id="UP001055453">
    <property type="component" value="Chromosome"/>
</dbReference>
<proteinExistence type="predicted"/>
<dbReference type="RefSeq" id="WP_251958686.1">
    <property type="nucleotide sequence ID" value="NZ_AP025732.1"/>
</dbReference>